<keyword evidence="2" id="KW-1185">Reference proteome</keyword>
<comment type="caution">
    <text evidence="1">The sequence shown here is derived from an EMBL/GenBank/DDBJ whole genome shotgun (WGS) entry which is preliminary data.</text>
</comment>
<proteinExistence type="predicted"/>
<dbReference type="Proteomes" id="UP000094669">
    <property type="component" value="Unassembled WGS sequence"/>
</dbReference>
<accession>A0ABX4YGF6</accession>
<dbReference type="EMBL" id="MCRM02000015">
    <property type="protein sequence ID" value="PNV74296.1"/>
    <property type="molecule type" value="Genomic_DNA"/>
</dbReference>
<evidence type="ECO:0000313" key="1">
    <source>
        <dbReference type="EMBL" id="PNV74296.1"/>
    </source>
</evidence>
<reference evidence="1" key="1">
    <citation type="submission" date="2018-01" db="EMBL/GenBank/DDBJ databases">
        <title>Genomic characterization of Leptospira inadai serogroup Lyme isolated from captured rat in Brazil and comparative analysis with human reference strain.</title>
        <authorList>
            <person name="Moreno L.Z."/>
            <person name="Loureiro A.P."/>
            <person name="Miraglia F."/>
            <person name="Kremer F.S."/>
            <person name="Eslabao M.R."/>
            <person name="Dellagostin O.A."/>
            <person name="Lilenbaum W."/>
            <person name="Moreno A.M."/>
        </authorList>
    </citation>
    <scope>NUCLEOTIDE SEQUENCE [LARGE SCALE GENOMIC DNA]</scope>
    <source>
        <strain evidence="1">M34/99</strain>
    </source>
</reference>
<gene>
    <name evidence="1" type="ORF">BES34_014005</name>
</gene>
<name>A0ABX4YGF6_9LEPT</name>
<protein>
    <submittedName>
        <fullName evidence="1">Uncharacterized protein</fullName>
    </submittedName>
</protein>
<sequence>MKKEIIQDRKLEQESCSGQKEKFESDYKDALDSIFKYSEFDLEKRGLFKLRSEEEILDYTSVLMRRYFQAIEGDIDEESGLLVASKIAFVAIERLQYLLNKKKASRLKRLKTPLEEK</sequence>
<organism evidence="1 2">
    <name type="scientific">Leptospira inadai serovar Lyme</name>
    <dbReference type="NCBI Taxonomy" id="293084"/>
    <lineage>
        <taxon>Bacteria</taxon>
        <taxon>Pseudomonadati</taxon>
        <taxon>Spirochaetota</taxon>
        <taxon>Spirochaetia</taxon>
        <taxon>Leptospirales</taxon>
        <taxon>Leptospiraceae</taxon>
        <taxon>Leptospira</taxon>
    </lineage>
</organism>
<dbReference type="RefSeq" id="WP_010420285.1">
    <property type="nucleotide sequence ID" value="NZ_MCRM02000015.1"/>
</dbReference>
<evidence type="ECO:0000313" key="2">
    <source>
        <dbReference type="Proteomes" id="UP000094669"/>
    </source>
</evidence>